<reference evidence="3 4" key="1">
    <citation type="submission" date="2019-12" db="EMBL/GenBank/DDBJ databases">
        <title>Litoreibacter badius sp. nov., a novel bacteriochlorophyll a-containing bacterium in the genus Litoreibacter.</title>
        <authorList>
            <person name="Kanamuro M."/>
            <person name="Takabe Y."/>
            <person name="Mori K."/>
            <person name="Takaichi S."/>
            <person name="Hanada S."/>
        </authorList>
    </citation>
    <scope>NUCLEOTIDE SEQUENCE [LARGE SCALE GENOMIC DNA]</scope>
    <source>
        <strain evidence="3 4">K6</strain>
    </source>
</reference>
<dbReference type="SUPFAM" id="SSF56988">
    <property type="entry name" value="Anthrax protective antigen"/>
    <property type="match status" value="2"/>
</dbReference>
<dbReference type="InterPro" id="IPR011658">
    <property type="entry name" value="PA14_dom"/>
</dbReference>
<dbReference type="Proteomes" id="UP000436822">
    <property type="component" value="Unassembled WGS sequence"/>
</dbReference>
<feature type="region of interest" description="Disordered" evidence="1">
    <location>
        <begin position="825"/>
        <end position="851"/>
    </location>
</feature>
<dbReference type="Gene3D" id="2.60.40.60">
    <property type="entry name" value="Cadherins"/>
    <property type="match status" value="1"/>
</dbReference>
<dbReference type="OrthoDB" id="8421704at2"/>
<dbReference type="Gene3D" id="3.90.182.10">
    <property type="entry name" value="Toxin - Anthrax Protective Antigen,domain 1"/>
    <property type="match status" value="2"/>
</dbReference>
<feature type="compositionally biased region" description="Polar residues" evidence="1">
    <location>
        <begin position="50"/>
        <end position="67"/>
    </location>
</feature>
<organism evidence="3 4">
    <name type="scientific">Litoreibacter roseus</name>
    <dbReference type="NCBI Taxonomy" id="2601869"/>
    <lineage>
        <taxon>Bacteria</taxon>
        <taxon>Pseudomonadati</taxon>
        <taxon>Pseudomonadota</taxon>
        <taxon>Alphaproteobacteria</taxon>
        <taxon>Rhodobacterales</taxon>
        <taxon>Roseobacteraceae</taxon>
        <taxon>Litoreibacter</taxon>
    </lineage>
</organism>
<feature type="compositionally biased region" description="Polar residues" evidence="1">
    <location>
        <begin position="137"/>
        <end position="150"/>
    </location>
</feature>
<evidence type="ECO:0000259" key="2">
    <source>
        <dbReference type="PROSITE" id="PS51820"/>
    </source>
</evidence>
<evidence type="ECO:0000256" key="1">
    <source>
        <dbReference type="SAM" id="MobiDB-lite"/>
    </source>
</evidence>
<dbReference type="AlphaFoldDB" id="A0A6N6JLB9"/>
<feature type="domain" description="PA14" evidence="2">
    <location>
        <begin position="276"/>
        <end position="423"/>
    </location>
</feature>
<gene>
    <name evidence="3" type="ORF">KIN_38310</name>
</gene>
<feature type="compositionally biased region" description="Basic and acidic residues" evidence="1">
    <location>
        <begin position="11"/>
        <end position="24"/>
    </location>
</feature>
<accession>A0A6N6JLB9</accession>
<evidence type="ECO:0000313" key="3">
    <source>
        <dbReference type="EMBL" id="GFE66757.1"/>
    </source>
</evidence>
<proteinExistence type="predicted"/>
<keyword evidence="4" id="KW-1185">Reference proteome</keyword>
<feature type="region of interest" description="Disordered" evidence="1">
    <location>
        <begin position="1"/>
        <end position="150"/>
    </location>
</feature>
<dbReference type="RefSeq" id="WP_159810096.1">
    <property type="nucleotide sequence ID" value="NZ_BLJE01000006.1"/>
</dbReference>
<protein>
    <recommendedName>
        <fullName evidence="2">PA14 domain-containing protein</fullName>
    </recommendedName>
</protein>
<dbReference type="Pfam" id="PF07691">
    <property type="entry name" value="PA14"/>
    <property type="match status" value="2"/>
</dbReference>
<dbReference type="SMART" id="SM00758">
    <property type="entry name" value="PA14"/>
    <property type="match status" value="2"/>
</dbReference>
<evidence type="ECO:0000313" key="4">
    <source>
        <dbReference type="Proteomes" id="UP000436822"/>
    </source>
</evidence>
<sequence length="851" mass="90553">MKPSDNVFGEGRTEQDRPDDKEQLADAFSRATTVTEEDQTRSALHYGSEENGTLGRSGQPGARSSGNEPWGRITPDTKNSEGDGGDSFPARHQSSTNDGSEPGAAQQIPTEIPVQIDAPEPAQERGQPESVTPADSLATTGSDITQSAPNAQTGALGFVSIEQPASDPQQIDDAENTPNRAPEQIELSNMAVAENASGAVVGTLSVIDPDADDQHSFDVSDDRFEVVDGALQLKPGISLDNEDAARIEVEVTVTDSAGASLTQSFALEVLEVPDVSIMSGFEAEYFDVDHRLSELNDIDWSGPPTHQEVTSEINYTNGRGSFWDGGSTDTFGVKISGNVEVEEAGSFTFLLGGDDGAMLFVNGEPVVNNDGLHGFRTRTGEIELEPGTHHIEVRYFENYGRAGLKLEWEGPGIDGRELVASPDQDALQTIGGIPLTVDLDIDQAALGPEDTVKLTALPEGTVVSAGDISITVDDAGVADLTGLDTHIMSITPSPDFVGQIDAEIIITVHDVSGQSARSAHPLTFDVNEANLNAPEATMVGGFKASYFDVDHSLREIADIDWDSDPTHQEFVQDINYVNGKGSFWAGGSTDTFGAKLEGQITVKEGGDYTFFAGGDDGLIVYINGEPLINNDGLHGFRTRSGEIDLEPGTYDIEVQYFENYGHAGLKLEWEGPDTEGRQLVTSDLDTAVDENATLEVGLDIGDASDAAMISIDGLPANTILHIGDVSIVTDGKPADLTGLDVEVLEISPPPGFEGVIEGHISLTDKAFNGAEVSTHTPYSLTVGDAEIASEQQNQDDDLLQQSGANQQGWDAEMDQSAEGFLEGDVMSESVPQHSSDEIAAVSTDTYERVDW</sequence>
<dbReference type="EMBL" id="BLJE01000006">
    <property type="protein sequence ID" value="GFE66757.1"/>
    <property type="molecule type" value="Genomic_DNA"/>
</dbReference>
<comment type="caution">
    <text evidence="3">The sequence shown here is derived from an EMBL/GenBank/DDBJ whole genome shotgun (WGS) entry which is preliminary data.</text>
</comment>
<dbReference type="InterPro" id="IPR037524">
    <property type="entry name" value="PA14/GLEYA"/>
</dbReference>
<dbReference type="CDD" id="cd11304">
    <property type="entry name" value="Cadherin_repeat"/>
    <property type="match status" value="1"/>
</dbReference>
<feature type="domain" description="PA14" evidence="2">
    <location>
        <begin position="537"/>
        <end position="684"/>
    </location>
</feature>
<dbReference type="PROSITE" id="PS51820">
    <property type="entry name" value="PA14"/>
    <property type="match status" value="2"/>
</dbReference>
<name>A0A6N6JLB9_9RHOB</name>